<dbReference type="Gene3D" id="3.40.30.10">
    <property type="entry name" value="Glutaredoxin"/>
    <property type="match status" value="1"/>
</dbReference>
<dbReference type="InterPro" id="IPR036282">
    <property type="entry name" value="Glutathione-S-Trfase_C_sf"/>
</dbReference>
<keyword evidence="5" id="KW-1185">Reference proteome</keyword>
<dbReference type="SFLD" id="SFLDG00358">
    <property type="entry name" value="Main_(cytGST)"/>
    <property type="match status" value="1"/>
</dbReference>
<dbReference type="GO" id="GO:0006749">
    <property type="term" value="P:glutathione metabolic process"/>
    <property type="evidence" value="ECO:0007669"/>
    <property type="project" value="TreeGrafter"/>
</dbReference>
<feature type="domain" description="GST N-terminal" evidence="2">
    <location>
        <begin position="1"/>
        <end position="82"/>
    </location>
</feature>
<dbReference type="FunFam" id="3.40.30.10:FF:000034">
    <property type="entry name" value="glutathione S-transferase 1"/>
    <property type="match status" value="1"/>
</dbReference>
<comment type="caution">
    <text evidence="4">The sequence shown here is derived from an EMBL/GenBank/DDBJ whole genome shotgun (WGS) entry which is preliminary data.</text>
</comment>
<feature type="domain" description="GST C-terminal" evidence="3">
    <location>
        <begin position="88"/>
        <end position="218"/>
    </location>
</feature>
<dbReference type="InterPro" id="IPR010987">
    <property type="entry name" value="Glutathione-S-Trfase_C-like"/>
</dbReference>
<evidence type="ECO:0000259" key="3">
    <source>
        <dbReference type="PROSITE" id="PS50405"/>
    </source>
</evidence>
<evidence type="ECO:0000313" key="4">
    <source>
        <dbReference type="EMBL" id="KAG8238989.1"/>
    </source>
</evidence>
<gene>
    <name evidence="4" type="ORF">J437_LFUL005046</name>
</gene>
<dbReference type="PANTHER" id="PTHR43969:SF9">
    <property type="entry name" value="GLUTATHIONE S TRANSFERASE D10, ISOFORM A-RELATED"/>
    <property type="match status" value="1"/>
</dbReference>
<dbReference type="InterPro" id="IPR036249">
    <property type="entry name" value="Thioredoxin-like_sf"/>
</dbReference>
<dbReference type="PANTHER" id="PTHR43969">
    <property type="entry name" value="GLUTATHIONE S TRANSFERASE D10, ISOFORM A-RELATED"/>
    <property type="match status" value="1"/>
</dbReference>
<dbReference type="InterPro" id="IPR040079">
    <property type="entry name" value="Glutathione_S-Trfase"/>
</dbReference>
<dbReference type="OrthoDB" id="8183779at2759"/>
<dbReference type="SUPFAM" id="SSF47616">
    <property type="entry name" value="GST C-terminal domain-like"/>
    <property type="match status" value="1"/>
</dbReference>
<evidence type="ECO:0008006" key="6">
    <source>
        <dbReference type="Google" id="ProtNLM"/>
    </source>
</evidence>
<dbReference type="SFLD" id="SFLDG01153">
    <property type="entry name" value="Main.4:_Theta-like"/>
    <property type="match status" value="1"/>
</dbReference>
<dbReference type="PROSITE" id="PS50404">
    <property type="entry name" value="GST_NTER"/>
    <property type="match status" value="1"/>
</dbReference>
<proteinExistence type="predicted"/>
<evidence type="ECO:0000313" key="5">
    <source>
        <dbReference type="Proteomes" id="UP000792457"/>
    </source>
</evidence>
<comment type="subunit">
    <text evidence="1">Homodimer.</text>
</comment>
<dbReference type="GO" id="GO:0004364">
    <property type="term" value="F:glutathione transferase activity"/>
    <property type="evidence" value="ECO:0007669"/>
    <property type="project" value="TreeGrafter"/>
</dbReference>
<dbReference type="FunFam" id="1.20.1050.10:FF:000007">
    <property type="entry name" value="Glutathione S-transferase 1-1"/>
    <property type="match status" value="1"/>
</dbReference>
<evidence type="ECO:0000259" key="2">
    <source>
        <dbReference type="PROSITE" id="PS50404"/>
    </source>
</evidence>
<dbReference type="Pfam" id="PF00043">
    <property type="entry name" value="GST_C"/>
    <property type="match status" value="1"/>
</dbReference>
<dbReference type="Proteomes" id="UP000792457">
    <property type="component" value="Unassembled WGS sequence"/>
</dbReference>
<dbReference type="CDD" id="cd03177">
    <property type="entry name" value="GST_C_Delta_Epsilon"/>
    <property type="match status" value="1"/>
</dbReference>
<dbReference type="CDD" id="cd03045">
    <property type="entry name" value="GST_N_Delta_Epsilon"/>
    <property type="match status" value="1"/>
</dbReference>
<dbReference type="SUPFAM" id="SSF52833">
    <property type="entry name" value="Thioredoxin-like"/>
    <property type="match status" value="1"/>
</dbReference>
<name>A0A8K0KPB2_LADFU</name>
<dbReference type="InterPro" id="IPR004046">
    <property type="entry name" value="GST_C"/>
</dbReference>
<accession>A0A8K0KPB2</accession>
<dbReference type="Gene3D" id="1.20.1050.10">
    <property type="match status" value="1"/>
</dbReference>
<dbReference type="AlphaFoldDB" id="A0A8K0KPB2"/>
<sequence length="218" mass="24426">MPLDLYYLDASPPVRAVLLAGKALGLEFNLKIVDLFKKEHMSPEYLKLNPQHSVPTLVDDDFTIWDSHAIVGYLVTKYGEDDSLYPKEARARAIVDQRLHFDTGTLFPRLRNITYPLIFLGNPVISNEAKRDVEEAYQYLETFLDGHDWVAGDHITIADFCCVSTTSSLDVLVPTANRFPNISAWLARCQENMVGYAAANQAGLDTFAKVVQSALSKK</sequence>
<reference evidence="4" key="1">
    <citation type="submission" date="2013-04" db="EMBL/GenBank/DDBJ databases">
        <authorList>
            <person name="Qu J."/>
            <person name="Murali S.C."/>
            <person name="Bandaranaike D."/>
            <person name="Bellair M."/>
            <person name="Blankenburg K."/>
            <person name="Chao H."/>
            <person name="Dinh H."/>
            <person name="Doddapaneni H."/>
            <person name="Downs B."/>
            <person name="Dugan-Rocha S."/>
            <person name="Elkadiri S."/>
            <person name="Gnanaolivu R.D."/>
            <person name="Hernandez B."/>
            <person name="Javaid M."/>
            <person name="Jayaseelan J.C."/>
            <person name="Lee S."/>
            <person name="Li M."/>
            <person name="Ming W."/>
            <person name="Munidasa M."/>
            <person name="Muniz J."/>
            <person name="Nguyen L."/>
            <person name="Ongeri F."/>
            <person name="Osuji N."/>
            <person name="Pu L.-L."/>
            <person name="Puazo M."/>
            <person name="Qu C."/>
            <person name="Quiroz J."/>
            <person name="Raj R."/>
            <person name="Weissenberger G."/>
            <person name="Xin Y."/>
            <person name="Zou X."/>
            <person name="Han Y."/>
            <person name="Richards S."/>
            <person name="Worley K."/>
            <person name="Muzny D."/>
            <person name="Gibbs R."/>
        </authorList>
    </citation>
    <scope>NUCLEOTIDE SEQUENCE</scope>
    <source>
        <strain evidence="4">Sampled in the wild</strain>
    </source>
</reference>
<reference evidence="4" key="2">
    <citation type="submission" date="2017-10" db="EMBL/GenBank/DDBJ databases">
        <title>Ladona fulva Genome sequencing and assembly.</title>
        <authorList>
            <person name="Murali S."/>
            <person name="Richards S."/>
            <person name="Bandaranaike D."/>
            <person name="Bellair M."/>
            <person name="Blankenburg K."/>
            <person name="Chao H."/>
            <person name="Dinh H."/>
            <person name="Doddapaneni H."/>
            <person name="Dugan-Rocha S."/>
            <person name="Elkadiri S."/>
            <person name="Gnanaolivu R."/>
            <person name="Hernandez B."/>
            <person name="Skinner E."/>
            <person name="Javaid M."/>
            <person name="Lee S."/>
            <person name="Li M."/>
            <person name="Ming W."/>
            <person name="Munidasa M."/>
            <person name="Muniz J."/>
            <person name="Nguyen L."/>
            <person name="Hughes D."/>
            <person name="Osuji N."/>
            <person name="Pu L.-L."/>
            <person name="Puazo M."/>
            <person name="Qu C."/>
            <person name="Quiroz J."/>
            <person name="Raj R."/>
            <person name="Weissenberger G."/>
            <person name="Xin Y."/>
            <person name="Zou X."/>
            <person name="Han Y."/>
            <person name="Worley K."/>
            <person name="Muzny D."/>
            <person name="Gibbs R."/>
        </authorList>
    </citation>
    <scope>NUCLEOTIDE SEQUENCE</scope>
    <source>
        <strain evidence="4">Sampled in the wild</strain>
    </source>
</reference>
<dbReference type="EMBL" id="KZ309484">
    <property type="protein sequence ID" value="KAG8238989.1"/>
    <property type="molecule type" value="Genomic_DNA"/>
</dbReference>
<organism evidence="4 5">
    <name type="scientific">Ladona fulva</name>
    <name type="common">Scarce chaser dragonfly</name>
    <name type="synonym">Libellula fulva</name>
    <dbReference type="NCBI Taxonomy" id="123851"/>
    <lineage>
        <taxon>Eukaryota</taxon>
        <taxon>Metazoa</taxon>
        <taxon>Ecdysozoa</taxon>
        <taxon>Arthropoda</taxon>
        <taxon>Hexapoda</taxon>
        <taxon>Insecta</taxon>
        <taxon>Pterygota</taxon>
        <taxon>Palaeoptera</taxon>
        <taxon>Odonata</taxon>
        <taxon>Epiprocta</taxon>
        <taxon>Anisoptera</taxon>
        <taxon>Libelluloidea</taxon>
        <taxon>Libellulidae</taxon>
        <taxon>Ladona</taxon>
    </lineage>
</organism>
<dbReference type="SFLD" id="SFLDS00019">
    <property type="entry name" value="Glutathione_Transferase_(cytos"/>
    <property type="match status" value="1"/>
</dbReference>
<dbReference type="PROSITE" id="PS50405">
    <property type="entry name" value="GST_CTER"/>
    <property type="match status" value="1"/>
</dbReference>
<dbReference type="InterPro" id="IPR004045">
    <property type="entry name" value="Glutathione_S-Trfase_N"/>
</dbReference>
<protein>
    <recommendedName>
        <fullName evidence="6">Glutathione transferase</fullName>
    </recommendedName>
</protein>
<dbReference type="Pfam" id="PF13417">
    <property type="entry name" value="GST_N_3"/>
    <property type="match status" value="1"/>
</dbReference>
<evidence type="ECO:0000256" key="1">
    <source>
        <dbReference type="ARBA" id="ARBA00011738"/>
    </source>
</evidence>